<organism evidence="1 2">
    <name type="scientific">Clostridium symbiosum</name>
    <name type="common">Bacteroides symbiosus</name>
    <dbReference type="NCBI Taxonomy" id="1512"/>
    <lineage>
        <taxon>Bacteria</taxon>
        <taxon>Bacillati</taxon>
        <taxon>Bacillota</taxon>
        <taxon>Clostridia</taxon>
        <taxon>Lachnospirales</taxon>
        <taxon>Lachnospiraceae</taxon>
        <taxon>Otoolea</taxon>
    </lineage>
</organism>
<dbReference type="AlphaFoldDB" id="A0AAW5F3U4"/>
<gene>
    <name evidence="1" type="ORF">K5I21_15220</name>
</gene>
<reference evidence="1" key="1">
    <citation type="journal article" date="2022" name="Cell Host Microbe">
        <title>Colonization of the live biotherapeutic product VE303 and modulation of the microbiota and metabolites in healthy volunteers.</title>
        <authorList>
            <person name="Dsouza M."/>
            <person name="Menon R."/>
            <person name="Crossette E."/>
            <person name="Bhattarai S.K."/>
            <person name="Schneider J."/>
            <person name="Kim Y.G."/>
            <person name="Reddy S."/>
            <person name="Caballero S."/>
            <person name="Felix C."/>
            <person name="Cornacchione L."/>
            <person name="Hendrickson J."/>
            <person name="Watson A.R."/>
            <person name="Minot S.S."/>
            <person name="Greenfield N."/>
            <person name="Schopf L."/>
            <person name="Szabady R."/>
            <person name="Patarroyo J."/>
            <person name="Smith W."/>
            <person name="Harrison P."/>
            <person name="Kuijper E.J."/>
            <person name="Kelly C.P."/>
            <person name="Olle B."/>
            <person name="Bobilev D."/>
            <person name="Silber J.L."/>
            <person name="Bucci V."/>
            <person name="Roberts B."/>
            <person name="Faith J."/>
            <person name="Norman J.M."/>
        </authorList>
    </citation>
    <scope>NUCLEOTIDE SEQUENCE</scope>
    <source>
        <strain evidence="1">VE303-04</strain>
    </source>
</reference>
<proteinExistence type="predicted"/>
<evidence type="ECO:0000313" key="1">
    <source>
        <dbReference type="EMBL" id="MCK0087199.1"/>
    </source>
</evidence>
<comment type="caution">
    <text evidence="1">The sequence shown here is derived from an EMBL/GenBank/DDBJ whole genome shotgun (WGS) entry which is preliminary data.</text>
</comment>
<dbReference type="EMBL" id="JAINVB010000001">
    <property type="protein sequence ID" value="MCK0087199.1"/>
    <property type="molecule type" value="Genomic_DNA"/>
</dbReference>
<dbReference type="Proteomes" id="UP001203136">
    <property type="component" value="Unassembled WGS sequence"/>
</dbReference>
<sequence length="172" mass="20161">MERIHVMTGVRFKPEHLIERLSRKKKFHCLSCRYVSALYSPCWIFEFRVLLQASKNTSRYAGYYAGVDELNMAPGKIQILPGAEERVVPACSVLKSKSNEKEAAGMAWDYNKNWITIKYKNLYAPPVLEEYKAHLYYKILYLMEFYNQECKETKYMVLDSLTGDLEKVMESE</sequence>
<name>A0AAW5F3U4_CLOSY</name>
<accession>A0AAW5F3U4</accession>
<dbReference type="RefSeq" id="WP_024738549.1">
    <property type="nucleotide sequence ID" value="NZ_JADMOJ010000014.1"/>
</dbReference>
<evidence type="ECO:0000313" key="2">
    <source>
        <dbReference type="Proteomes" id="UP001203136"/>
    </source>
</evidence>
<protein>
    <submittedName>
        <fullName evidence="1">Uncharacterized protein</fullName>
    </submittedName>
</protein>